<feature type="transmembrane region" description="Helical" evidence="1">
    <location>
        <begin position="67"/>
        <end position="90"/>
    </location>
</feature>
<keyword evidence="1" id="KW-0812">Transmembrane</keyword>
<evidence type="ECO:0000313" key="2">
    <source>
        <dbReference type="EMBL" id="TBU27617.1"/>
    </source>
</evidence>
<evidence type="ECO:0000256" key="1">
    <source>
        <dbReference type="SAM" id="Phobius"/>
    </source>
</evidence>
<keyword evidence="1" id="KW-0472">Membrane</keyword>
<sequence length="100" mass="11007">MSRKLENPAISVSIMVSTTVSTKPTPLSLGYVRLCAERTSPGQNGLDLKTGALSSLTIPRPPLRSYILVYDGILARISLAHIFFLIVSIVEPQHRSQFLR</sequence>
<protein>
    <submittedName>
        <fullName evidence="2">Uncharacterized protein</fullName>
    </submittedName>
</protein>
<dbReference type="Proteomes" id="UP000292957">
    <property type="component" value="Unassembled WGS sequence"/>
</dbReference>
<proteinExistence type="predicted"/>
<reference evidence="2" key="1">
    <citation type="submission" date="2019-01" db="EMBL/GenBank/DDBJ databases">
        <title>Draft genome sequences of three monokaryotic isolates of the white-rot basidiomycete fungus Dichomitus squalens.</title>
        <authorList>
            <consortium name="DOE Joint Genome Institute"/>
            <person name="Lopez S.C."/>
            <person name="Andreopoulos B."/>
            <person name="Pangilinan J."/>
            <person name="Lipzen A."/>
            <person name="Riley R."/>
            <person name="Ahrendt S."/>
            <person name="Ng V."/>
            <person name="Barry K."/>
            <person name="Daum C."/>
            <person name="Grigoriev I.V."/>
            <person name="Hilden K.S."/>
            <person name="Makela M.R."/>
            <person name="de Vries R.P."/>
        </authorList>
    </citation>
    <scope>NUCLEOTIDE SEQUENCE [LARGE SCALE GENOMIC DNA]</scope>
    <source>
        <strain evidence="2">OM18370.1</strain>
    </source>
</reference>
<dbReference type="EMBL" id="ML143430">
    <property type="protein sequence ID" value="TBU27617.1"/>
    <property type="molecule type" value="Genomic_DNA"/>
</dbReference>
<keyword evidence="1" id="KW-1133">Transmembrane helix</keyword>
<accession>A0A4Q9MKT9</accession>
<name>A0A4Q9MKT9_9APHY</name>
<gene>
    <name evidence="2" type="ORF">BD311DRAFT_372957</name>
</gene>
<dbReference type="AlphaFoldDB" id="A0A4Q9MKT9"/>
<organism evidence="2">
    <name type="scientific">Dichomitus squalens</name>
    <dbReference type="NCBI Taxonomy" id="114155"/>
    <lineage>
        <taxon>Eukaryota</taxon>
        <taxon>Fungi</taxon>
        <taxon>Dikarya</taxon>
        <taxon>Basidiomycota</taxon>
        <taxon>Agaricomycotina</taxon>
        <taxon>Agaricomycetes</taxon>
        <taxon>Polyporales</taxon>
        <taxon>Polyporaceae</taxon>
        <taxon>Dichomitus</taxon>
    </lineage>
</organism>